<evidence type="ECO:0000313" key="2">
    <source>
        <dbReference type="Proteomes" id="UP001378592"/>
    </source>
</evidence>
<name>A0AAN9VSY4_9ORTH</name>
<keyword evidence="2" id="KW-1185">Reference proteome</keyword>
<proteinExistence type="predicted"/>
<dbReference type="AlphaFoldDB" id="A0AAN9VSY4"/>
<dbReference type="EMBL" id="JAZDUA010000118">
    <property type="protein sequence ID" value="KAK7867470.1"/>
    <property type="molecule type" value="Genomic_DNA"/>
</dbReference>
<comment type="caution">
    <text evidence="1">The sequence shown here is derived from an EMBL/GenBank/DDBJ whole genome shotgun (WGS) entry which is preliminary data.</text>
</comment>
<accession>A0AAN9VSY4</accession>
<protein>
    <submittedName>
        <fullName evidence="1">Uncharacterized protein</fullName>
    </submittedName>
</protein>
<evidence type="ECO:0000313" key="1">
    <source>
        <dbReference type="EMBL" id="KAK7867470.1"/>
    </source>
</evidence>
<dbReference type="Proteomes" id="UP001378592">
    <property type="component" value="Unassembled WGS sequence"/>
</dbReference>
<sequence>MFTSSSSRGQSVAQGAGRAWAMPHHLVRSLRFRLEMPSARDKALPLSAPTPCPIPTRLVPHGSPLGAPLSVPSRPEIRTARIAPRAARALAPPHLRSHLAALSAFSRFVLGFPRLSAPLPSPPPPPPSRGRVLLIPPRRLFIPRPGSPTAGASIMALQKRRHPSVLPLSHVRSTSASLHRHFRTPSTSPLLHHSPPLGLFNTFFSF</sequence>
<reference evidence="1 2" key="1">
    <citation type="submission" date="2024-03" db="EMBL/GenBank/DDBJ databases">
        <title>The genome assembly and annotation of the cricket Gryllus longicercus Weissman &amp; Gray.</title>
        <authorList>
            <person name="Szrajer S."/>
            <person name="Gray D."/>
            <person name="Ylla G."/>
        </authorList>
    </citation>
    <scope>NUCLEOTIDE SEQUENCE [LARGE SCALE GENOMIC DNA]</scope>
    <source>
        <strain evidence="1">DAG 2021-001</strain>
        <tissue evidence="1">Whole body minus gut</tissue>
    </source>
</reference>
<organism evidence="1 2">
    <name type="scientific">Gryllus longicercus</name>
    <dbReference type="NCBI Taxonomy" id="2509291"/>
    <lineage>
        <taxon>Eukaryota</taxon>
        <taxon>Metazoa</taxon>
        <taxon>Ecdysozoa</taxon>
        <taxon>Arthropoda</taxon>
        <taxon>Hexapoda</taxon>
        <taxon>Insecta</taxon>
        <taxon>Pterygota</taxon>
        <taxon>Neoptera</taxon>
        <taxon>Polyneoptera</taxon>
        <taxon>Orthoptera</taxon>
        <taxon>Ensifera</taxon>
        <taxon>Gryllidea</taxon>
        <taxon>Grylloidea</taxon>
        <taxon>Gryllidae</taxon>
        <taxon>Gryllinae</taxon>
        <taxon>Gryllus</taxon>
    </lineage>
</organism>
<gene>
    <name evidence="1" type="ORF">R5R35_004481</name>
</gene>